<evidence type="ECO:0008006" key="3">
    <source>
        <dbReference type="Google" id="ProtNLM"/>
    </source>
</evidence>
<keyword evidence="2" id="KW-1185">Reference proteome</keyword>
<reference evidence="1" key="1">
    <citation type="submission" date="2023-07" db="EMBL/GenBank/DDBJ databases">
        <title>draft genome sequence of fig (Ficus carica).</title>
        <authorList>
            <person name="Takahashi T."/>
            <person name="Nishimura K."/>
        </authorList>
    </citation>
    <scope>NUCLEOTIDE SEQUENCE</scope>
</reference>
<dbReference type="PANTHER" id="PTHR15140:SF37">
    <property type="entry name" value="UBIQUITIN-LIKE DOMAIN-CONTAINING PROTEIN"/>
    <property type="match status" value="1"/>
</dbReference>
<evidence type="ECO:0000313" key="2">
    <source>
        <dbReference type="Proteomes" id="UP001187192"/>
    </source>
</evidence>
<gene>
    <name evidence="1" type="ORF">TIFTF001_021925</name>
</gene>
<dbReference type="AlphaFoldDB" id="A0AA88AVA8"/>
<dbReference type="InterPro" id="IPR032675">
    <property type="entry name" value="LRR_dom_sf"/>
</dbReference>
<evidence type="ECO:0000313" key="1">
    <source>
        <dbReference type="EMBL" id="GMN52786.1"/>
    </source>
</evidence>
<organism evidence="1 2">
    <name type="scientific">Ficus carica</name>
    <name type="common">Common fig</name>
    <dbReference type="NCBI Taxonomy" id="3494"/>
    <lineage>
        <taxon>Eukaryota</taxon>
        <taxon>Viridiplantae</taxon>
        <taxon>Streptophyta</taxon>
        <taxon>Embryophyta</taxon>
        <taxon>Tracheophyta</taxon>
        <taxon>Spermatophyta</taxon>
        <taxon>Magnoliopsida</taxon>
        <taxon>eudicotyledons</taxon>
        <taxon>Gunneridae</taxon>
        <taxon>Pentapetalae</taxon>
        <taxon>rosids</taxon>
        <taxon>fabids</taxon>
        <taxon>Rosales</taxon>
        <taxon>Moraceae</taxon>
        <taxon>Ficeae</taxon>
        <taxon>Ficus</taxon>
    </lineage>
</organism>
<protein>
    <recommendedName>
        <fullName evidence="3">CC-NBS-LRR protein</fullName>
    </recommendedName>
</protein>
<dbReference type="SUPFAM" id="SSF52058">
    <property type="entry name" value="L domain-like"/>
    <property type="match status" value="1"/>
</dbReference>
<dbReference type="PANTHER" id="PTHR15140">
    <property type="entry name" value="TUBULIN-SPECIFIC CHAPERONE E"/>
    <property type="match status" value="1"/>
</dbReference>
<proteinExistence type="predicted"/>
<sequence length="152" mass="17143">MLDSPVIESGNLQSLAMYSSRTFGKFPSLQSLSLCHILHILQLQGPIEDQGVNPCRHCLRFLPASLSKLTLLDSCIYQDPMPVVKKLPNLRLLRLCNKTYCGFEMVCSAGGFPKLETLQLSSLPSLEKWEIEKDAMPSLERLHIKDIFPNRV</sequence>
<comment type="caution">
    <text evidence="1">The sequence shown here is derived from an EMBL/GenBank/DDBJ whole genome shotgun (WGS) entry which is preliminary data.</text>
</comment>
<dbReference type="Gene3D" id="3.80.10.10">
    <property type="entry name" value="Ribonuclease Inhibitor"/>
    <property type="match status" value="1"/>
</dbReference>
<dbReference type="EMBL" id="BTGU01000043">
    <property type="protein sequence ID" value="GMN52786.1"/>
    <property type="molecule type" value="Genomic_DNA"/>
</dbReference>
<accession>A0AA88AVA8</accession>
<dbReference type="Proteomes" id="UP001187192">
    <property type="component" value="Unassembled WGS sequence"/>
</dbReference>
<name>A0AA88AVA8_FICCA</name>